<evidence type="ECO:0000313" key="9">
    <source>
        <dbReference type="Proteomes" id="UP001152599"/>
    </source>
</evidence>
<dbReference type="PROSITE" id="PS50943">
    <property type="entry name" value="HTH_CROC1"/>
    <property type="match status" value="1"/>
</dbReference>
<feature type="domain" description="HTH cro/C1-type" evidence="7">
    <location>
        <begin position="8"/>
        <end position="62"/>
    </location>
</feature>
<proteinExistence type="predicted"/>
<dbReference type="GO" id="GO:0003700">
    <property type="term" value="F:DNA-binding transcription factor activity"/>
    <property type="evidence" value="ECO:0007669"/>
    <property type="project" value="TreeGrafter"/>
</dbReference>
<evidence type="ECO:0000256" key="3">
    <source>
        <dbReference type="ARBA" id="ARBA00022989"/>
    </source>
</evidence>
<dbReference type="GO" id="GO:0005829">
    <property type="term" value="C:cytosol"/>
    <property type="evidence" value="ECO:0007669"/>
    <property type="project" value="TreeGrafter"/>
</dbReference>
<keyword evidence="3 6" id="KW-1133">Transmembrane helix</keyword>
<dbReference type="SUPFAM" id="SSF47413">
    <property type="entry name" value="lambda repressor-like DNA-binding domains"/>
    <property type="match status" value="1"/>
</dbReference>
<accession>A0A9X4RVZ3</accession>
<feature type="transmembrane region" description="Helical" evidence="6">
    <location>
        <begin position="76"/>
        <end position="100"/>
    </location>
</feature>
<organism evidence="8 9">
    <name type="scientific">Profundicola chukchiensis</name>
    <dbReference type="NCBI Taxonomy" id="2961959"/>
    <lineage>
        <taxon>Bacteria</taxon>
        <taxon>Pseudomonadati</taxon>
        <taxon>Bacteroidota</taxon>
        <taxon>Flavobacteriia</taxon>
        <taxon>Flavobacteriales</taxon>
        <taxon>Weeksellaceae</taxon>
        <taxon>Profundicola</taxon>
    </lineage>
</organism>
<dbReference type="GO" id="GO:0003677">
    <property type="term" value="F:DNA binding"/>
    <property type="evidence" value="ECO:0007669"/>
    <property type="project" value="UniProtKB-KW"/>
</dbReference>
<evidence type="ECO:0000256" key="1">
    <source>
        <dbReference type="ARBA" id="ARBA00004141"/>
    </source>
</evidence>
<dbReference type="Pfam" id="PF01381">
    <property type="entry name" value="HTH_3"/>
    <property type="match status" value="1"/>
</dbReference>
<dbReference type="PANTHER" id="PTHR46797:SF1">
    <property type="entry name" value="METHYLPHOSPHONATE SYNTHASE"/>
    <property type="match status" value="1"/>
</dbReference>
<reference evidence="8" key="1">
    <citation type="submission" date="2022-07" db="EMBL/GenBank/DDBJ databases">
        <title>Description and genome-wide analysis of Profundicola chukchiensis gen. nov., sp. nov., marine bacteria isolated from bottom sediments of the Chukchi Sea.</title>
        <authorList>
            <person name="Romanenko L."/>
            <person name="Otstavnykh N."/>
            <person name="Kurilenko V."/>
            <person name="Eremeev V."/>
            <person name="Velansky P."/>
            <person name="Mikhailov V."/>
            <person name="Isaeva M."/>
        </authorList>
    </citation>
    <scope>NUCLEOTIDE SEQUENCE</scope>
    <source>
        <strain evidence="8">KMM 9713</strain>
    </source>
</reference>
<evidence type="ECO:0000313" key="8">
    <source>
        <dbReference type="EMBL" id="MDG4945282.1"/>
    </source>
</evidence>
<feature type="transmembrane region" description="Helical" evidence="6">
    <location>
        <begin position="151"/>
        <end position="170"/>
    </location>
</feature>
<dbReference type="AlphaFoldDB" id="A0A9X4RVZ3"/>
<name>A0A9X4RVZ3_9FLAO</name>
<dbReference type="CDD" id="cd00093">
    <property type="entry name" value="HTH_XRE"/>
    <property type="match status" value="1"/>
</dbReference>
<comment type="subcellular location">
    <subcellularLocation>
        <location evidence="1">Membrane</location>
        <topology evidence="1">Multi-pass membrane protein</topology>
    </subcellularLocation>
</comment>
<dbReference type="SMART" id="SM00530">
    <property type="entry name" value="HTH_XRE"/>
    <property type="match status" value="1"/>
</dbReference>
<dbReference type="RefSeq" id="WP_304419947.1">
    <property type="nucleotide sequence ID" value="NZ_JANCMU010000001.1"/>
</dbReference>
<sequence length="184" mass="21273">MEQVGDRIKEIRISKGFSQEELATKSNVSVRTIQRIEKHENTPHGKTLQLICEALGVQAEDILEFNQSEDTRILSWMYFSIISGLALPLGNIIVPLIFWLTNKSNIKDADKIGKHLVYNQIIISIVVFSILIMAAFFKINHMYPEHNSYGYILFFLLASLNYIYAFYAGLKANKGRYLRYPFFR</sequence>
<comment type="caution">
    <text evidence="8">The sequence shown here is derived from an EMBL/GenBank/DDBJ whole genome shotgun (WGS) entry which is preliminary data.</text>
</comment>
<keyword evidence="9" id="KW-1185">Reference proteome</keyword>
<dbReference type="Gene3D" id="1.10.260.40">
    <property type="entry name" value="lambda repressor-like DNA-binding domains"/>
    <property type="match status" value="1"/>
</dbReference>
<dbReference type="Proteomes" id="UP001152599">
    <property type="component" value="Unassembled WGS sequence"/>
</dbReference>
<evidence type="ECO:0000256" key="6">
    <source>
        <dbReference type="SAM" id="Phobius"/>
    </source>
</evidence>
<feature type="transmembrane region" description="Helical" evidence="6">
    <location>
        <begin position="121"/>
        <end position="139"/>
    </location>
</feature>
<evidence type="ECO:0000256" key="2">
    <source>
        <dbReference type="ARBA" id="ARBA00022692"/>
    </source>
</evidence>
<evidence type="ECO:0000256" key="4">
    <source>
        <dbReference type="ARBA" id="ARBA00023125"/>
    </source>
</evidence>
<dbReference type="InterPro" id="IPR001387">
    <property type="entry name" value="Cro/C1-type_HTH"/>
</dbReference>
<dbReference type="InterPro" id="IPR010982">
    <property type="entry name" value="Lambda_DNA-bd_dom_sf"/>
</dbReference>
<protein>
    <submittedName>
        <fullName evidence="8">Helix-turn-helix domain-containing protein</fullName>
    </submittedName>
</protein>
<gene>
    <name evidence="8" type="ORF">NMK71_02555</name>
</gene>
<dbReference type="InterPro" id="IPR019109">
    <property type="entry name" value="MamF_MmsF"/>
</dbReference>
<dbReference type="PANTHER" id="PTHR46797">
    <property type="entry name" value="HTH-TYPE TRANSCRIPTIONAL REGULATOR"/>
    <property type="match status" value="1"/>
</dbReference>
<keyword evidence="2 6" id="KW-0812">Transmembrane</keyword>
<keyword evidence="4" id="KW-0238">DNA-binding</keyword>
<keyword evidence="5 6" id="KW-0472">Membrane</keyword>
<evidence type="ECO:0000259" key="7">
    <source>
        <dbReference type="PROSITE" id="PS50943"/>
    </source>
</evidence>
<dbReference type="EMBL" id="JANCMU010000001">
    <property type="protein sequence ID" value="MDG4945282.1"/>
    <property type="molecule type" value="Genomic_DNA"/>
</dbReference>
<evidence type="ECO:0000256" key="5">
    <source>
        <dbReference type="ARBA" id="ARBA00023136"/>
    </source>
</evidence>
<dbReference type="Pfam" id="PF09685">
    <property type="entry name" value="MamF_MmsF"/>
    <property type="match status" value="1"/>
</dbReference>
<dbReference type="InterPro" id="IPR050807">
    <property type="entry name" value="TransReg_Diox_bact_type"/>
</dbReference>